<dbReference type="OrthoDB" id="5195477at2"/>
<dbReference type="Proteomes" id="UP000010523">
    <property type="component" value="Unassembled WGS sequence"/>
</dbReference>
<proteinExistence type="predicted"/>
<keyword evidence="1" id="KW-0812">Transmembrane</keyword>
<dbReference type="eggNOG" id="ENOG5033AZX">
    <property type="taxonomic scope" value="Bacteria"/>
</dbReference>
<evidence type="ECO:0000256" key="1">
    <source>
        <dbReference type="SAM" id="Phobius"/>
    </source>
</evidence>
<dbReference type="InterPro" id="IPR025671">
    <property type="entry name" value="HXXEE"/>
</dbReference>
<keyword evidence="1" id="KW-0472">Membrane</keyword>
<reference evidence="2 3" key="1">
    <citation type="journal article" date="2012" name="Appl. Environ. Microbiol.">
        <title>Genome Sequence of Thermotolerant Bacillus methanolicus: Features and Regulation Related to Methylotrophy and Production of L-Lysine and L-Glutamate from Methanol.</title>
        <authorList>
            <person name="Heggeset T.M."/>
            <person name="Krog A."/>
            <person name="Balzer S."/>
            <person name="Wentzel A."/>
            <person name="Ellingsen T.E."/>
            <person name="Brautaset T."/>
        </authorList>
    </citation>
    <scope>NUCLEOTIDE SEQUENCE [LARGE SCALE GENOMIC DNA]</scope>
    <source>
        <strain evidence="2 3">PB1</strain>
    </source>
</reference>
<sequence>MLEKLNNKLELKTVILLFPITFLIHDSEEIITMEKWVDSNIAYLYSVVPKRLQFVIESVHLTTPQIAIAVFVEFIILFFATFMLLRSLCSGVWLIFFTALLTMLFINVFTHLGQCIAFRGYTPGVVTAVFVSLPYSLYLYYRLFKAKLINWRTVTISFFVALVLFPIVPFAHFIGRTFV</sequence>
<dbReference type="PATRIC" id="fig|997296.3.peg.1257"/>
<organism evidence="2 3">
    <name type="scientific">Bacillus methanolicus PB1</name>
    <dbReference type="NCBI Taxonomy" id="997296"/>
    <lineage>
        <taxon>Bacteria</taxon>
        <taxon>Bacillati</taxon>
        <taxon>Bacillota</taxon>
        <taxon>Bacilli</taxon>
        <taxon>Bacillales</taxon>
        <taxon>Bacillaceae</taxon>
        <taxon>Bacillus</taxon>
    </lineage>
</organism>
<name>I3E049_BACMT</name>
<keyword evidence="3" id="KW-1185">Reference proteome</keyword>
<feature type="transmembrane region" description="Helical" evidence="1">
    <location>
        <begin position="121"/>
        <end position="141"/>
    </location>
</feature>
<protein>
    <recommendedName>
        <fullName evidence="4">HXXEE domain-containing protein</fullName>
    </recommendedName>
</protein>
<keyword evidence="1" id="KW-1133">Transmembrane helix</keyword>
<evidence type="ECO:0000313" key="2">
    <source>
        <dbReference type="EMBL" id="EIJ79870.1"/>
    </source>
</evidence>
<dbReference type="EMBL" id="AFEU01000002">
    <property type="protein sequence ID" value="EIJ79870.1"/>
    <property type="molecule type" value="Genomic_DNA"/>
</dbReference>
<gene>
    <name evidence="2" type="ORF">PB1_05877</name>
</gene>
<dbReference type="STRING" id="997296.PB1_05877"/>
<dbReference type="RefSeq" id="WP_003351262.1">
    <property type="nucleotide sequence ID" value="NZ_AFEU01000002.1"/>
</dbReference>
<evidence type="ECO:0008006" key="4">
    <source>
        <dbReference type="Google" id="ProtNLM"/>
    </source>
</evidence>
<evidence type="ECO:0000313" key="3">
    <source>
        <dbReference type="Proteomes" id="UP000010523"/>
    </source>
</evidence>
<comment type="caution">
    <text evidence="2">The sequence shown here is derived from an EMBL/GenBank/DDBJ whole genome shotgun (WGS) entry which is preliminary data.</text>
</comment>
<feature type="transmembrane region" description="Helical" evidence="1">
    <location>
        <begin position="92"/>
        <end position="109"/>
    </location>
</feature>
<accession>I3E049</accession>
<feature type="transmembrane region" description="Helical" evidence="1">
    <location>
        <begin position="66"/>
        <end position="85"/>
    </location>
</feature>
<dbReference type="AlphaFoldDB" id="I3E049"/>
<dbReference type="Pfam" id="PF13787">
    <property type="entry name" value="HXXEE"/>
    <property type="match status" value="1"/>
</dbReference>
<feature type="transmembrane region" description="Helical" evidence="1">
    <location>
        <begin position="153"/>
        <end position="174"/>
    </location>
</feature>